<evidence type="ECO:0000256" key="7">
    <source>
        <dbReference type="PROSITE-ProRule" id="PRU10141"/>
    </source>
</evidence>
<protein>
    <recommendedName>
        <fullName evidence="1">non-specific serine/threonine protein kinase</fullName>
        <ecNumber evidence="1">2.7.11.1</ecNumber>
    </recommendedName>
</protein>
<dbReference type="SMART" id="SM00220">
    <property type="entry name" value="S_TKc"/>
    <property type="match status" value="1"/>
</dbReference>
<dbReference type="Pfam" id="PF00069">
    <property type="entry name" value="Pkinase"/>
    <property type="match status" value="1"/>
</dbReference>
<keyword evidence="5" id="KW-0418">Kinase</keyword>
<accession>A0ABN2Z986</accession>
<proteinExistence type="predicted"/>
<dbReference type="CDD" id="cd14014">
    <property type="entry name" value="STKc_PknB_like"/>
    <property type="match status" value="1"/>
</dbReference>
<feature type="region of interest" description="Disordered" evidence="8">
    <location>
        <begin position="525"/>
        <end position="556"/>
    </location>
</feature>
<dbReference type="Gene3D" id="1.10.510.10">
    <property type="entry name" value="Transferase(Phosphotransferase) domain 1"/>
    <property type="match status" value="1"/>
</dbReference>
<organism evidence="11 12">
    <name type="scientific">Kitasatospora kazusensis</name>
    <dbReference type="NCBI Taxonomy" id="407974"/>
    <lineage>
        <taxon>Bacteria</taxon>
        <taxon>Bacillati</taxon>
        <taxon>Actinomycetota</taxon>
        <taxon>Actinomycetes</taxon>
        <taxon>Kitasatosporales</taxon>
        <taxon>Streptomycetaceae</taxon>
        <taxon>Kitasatospora</taxon>
    </lineage>
</organism>
<dbReference type="PROSITE" id="PS50011">
    <property type="entry name" value="PROTEIN_KINASE_DOM"/>
    <property type="match status" value="1"/>
</dbReference>
<dbReference type="Proteomes" id="UP001422759">
    <property type="component" value="Unassembled WGS sequence"/>
</dbReference>
<evidence type="ECO:0000256" key="4">
    <source>
        <dbReference type="ARBA" id="ARBA00022741"/>
    </source>
</evidence>
<dbReference type="RefSeq" id="WP_344463090.1">
    <property type="nucleotide sequence ID" value="NZ_BAAANT010000008.1"/>
</dbReference>
<evidence type="ECO:0000313" key="12">
    <source>
        <dbReference type="Proteomes" id="UP001422759"/>
    </source>
</evidence>
<dbReference type="InterPro" id="IPR008271">
    <property type="entry name" value="Ser/Thr_kinase_AS"/>
</dbReference>
<feature type="binding site" evidence="7">
    <location>
        <position position="39"/>
    </location>
    <ligand>
        <name>ATP</name>
        <dbReference type="ChEBI" id="CHEBI:30616"/>
    </ligand>
</feature>
<dbReference type="InterPro" id="IPR017441">
    <property type="entry name" value="Protein_kinase_ATP_BS"/>
</dbReference>
<gene>
    <name evidence="11" type="ORF">GCM10009760_20380</name>
</gene>
<reference evidence="11 12" key="1">
    <citation type="journal article" date="2019" name="Int. J. Syst. Evol. Microbiol.">
        <title>The Global Catalogue of Microorganisms (GCM) 10K type strain sequencing project: providing services to taxonomists for standard genome sequencing and annotation.</title>
        <authorList>
            <consortium name="The Broad Institute Genomics Platform"/>
            <consortium name="The Broad Institute Genome Sequencing Center for Infectious Disease"/>
            <person name="Wu L."/>
            <person name="Ma J."/>
        </authorList>
    </citation>
    <scope>NUCLEOTIDE SEQUENCE [LARGE SCALE GENOMIC DNA]</scope>
    <source>
        <strain evidence="11 12">JCM 14560</strain>
    </source>
</reference>
<feature type="transmembrane region" description="Helical" evidence="9">
    <location>
        <begin position="373"/>
        <end position="394"/>
    </location>
</feature>
<dbReference type="EMBL" id="BAAANT010000008">
    <property type="protein sequence ID" value="GAA2138785.1"/>
    <property type="molecule type" value="Genomic_DNA"/>
</dbReference>
<dbReference type="PROSITE" id="PS00107">
    <property type="entry name" value="PROTEIN_KINASE_ATP"/>
    <property type="match status" value="1"/>
</dbReference>
<feature type="region of interest" description="Disordered" evidence="8">
    <location>
        <begin position="413"/>
        <end position="443"/>
    </location>
</feature>
<feature type="compositionally biased region" description="Pro residues" evidence="8">
    <location>
        <begin position="343"/>
        <end position="352"/>
    </location>
</feature>
<keyword evidence="9" id="KW-0812">Transmembrane</keyword>
<feature type="region of interest" description="Disordered" evidence="8">
    <location>
        <begin position="318"/>
        <end position="368"/>
    </location>
</feature>
<evidence type="ECO:0000256" key="6">
    <source>
        <dbReference type="ARBA" id="ARBA00022840"/>
    </source>
</evidence>
<keyword evidence="3" id="KW-0808">Transferase</keyword>
<evidence type="ECO:0000256" key="3">
    <source>
        <dbReference type="ARBA" id="ARBA00022679"/>
    </source>
</evidence>
<comment type="caution">
    <text evidence="11">The sequence shown here is derived from an EMBL/GenBank/DDBJ whole genome shotgun (WGS) entry which is preliminary data.</text>
</comment>
<evidence type="ECO:0000259" key="10">
    <source>
        <dbReference type="PROSITE" id="PS50011"/>
    </source>
</evidence>
<evidence type="ECO:0000256" key="9">
    <source>
        <dbReference type="SAM" id="Phobius"/>
    </source>
</evidence>
<keyword evidence="9" id="KW-1133">Transmembrane helix</keyword>
<evidence type="ECO:0000313" key="11">
    <source>
        <dbReference type="EMBL" id="GAA2138785.1"/>
    </source>
</evidence>
<feature type="domain" description="Protein kinase" evidence="10">
    <location>
        <begin position="10"/>
        <end position="278"/>
    </location>
</feature>
<evidence type="ECO:0000256" key="8">
    <source>
        <dbReference type="SAM" id="MobiDB-lite"/>
    </source>
</evidence>
<keyword evidence="2" id="KW-0723">Serine/threonine-protein kinase</keyword>
<name>A0ABN2Z986_9ACTN</name>
<feature type="compositionally biased region" description="Low complexity" evidence="8">
    <location>
        <begin position="532"/>
        <end position="548"/>
    </location>
</feature>
<evidence type="ECO:0000256" key="1">
    <source>
        <dbReference type="ARBA" id="ARBA00012513"/>
    </source>
</evidence>
<keyword evidence="12" id="KW-1185">Reference proteome</keyword>
<dbReference type="EC" id="2.7.11.1" evidence="1"/>
<dbReference type="InterPro" id="IPR011009">
    <property type="entry name" value="Kinase-like_dom_sf"/>
</dbReference>
<dbReference type="PANTHER" id="PTHR43289:SF6">
    <property type="entry name" value="SERINE_THREONINE-PROTEIN KINASE NEKL-3"/>
    <property type="match status" value="1"/>
</dbReference>
<dbReference type="PROSITE" id="PS00108">
    <property type="entry name" value="PROTEIN_KINASE_ST"/>
    <property type="match status" value="1"/>
</dbReference>
<keyword evidence="9" id="KW-0472">Membrane</keyword>
<keyword evidence="6 7" id="KW-0067">ATP-binding</keyword>
<sequence>MIGRALNGRYELTEILGVGGMATVWRGYDRVLGRPVAVKVLNGGLADDPRFAERFGREAQHAAMLAHPRIVMVFDSGVDQGSPYIVMELVNGHSLSQLLAEGRPAGHQQAARGGLPLERAVGIAAAVCEALEVAHAAGLVHRDIKPGNIMISGDGGVKVVDFGIARASSSSSQLTQTATVLGTAAYLSPEQATASEVDGRADLYALGCVLVEMLTGEPPFTADAPVAIAFKHVSEQPAPVSLRRPEVPPALDAAVLRLLAKNPADRPADAAAARAELLAALPAAATPDRTAELLAPTQALPPVVLPAAPPFAPFPATQAFPAHGAPSGGFPAYQDPQRTSVLPPLPPLPPMAPTGSPSEPSADRVRASRRSPLLPVGIGLAVVAGAAAIAAFAFGGSPATSTAKAAPAGSAPAAVTPAAQPSAATPSASRSASPTPSAKPGPAAALAALRAAVAQAQFTKERDKQSELLGYLDDASAALADHQPQDADPALRNAQRLIRDLVRKRAVDAATTQNWLSKLNPLLNAHPQAAPSQGQSDQSGTGQADQGALLDWLNGN</sequence>
<dbReference type="InterPro" id="IPR000719">
    <property type="entry name" value="Prot_kinase_dom"/>
</dbReference>
<dbReference type="Gene3D" id="3.30.200.20">
    <property type="entry name" value="Phosphorylase Kinase, domain 1"/>
    <property type="match status" value="1"/>
</dbReference>
<dbReference type="SUPFAM" id="SSF56112">
    <property type="entry name" value="Protein kinase-like (PK-like)"/>
    <property type="match status" value="1"/>
</dbReference>
<keyword evidence="4 7" id="KW-0547">Nucleotide-binding</keyword>
<dbReference type="PANTHER" id="PTHR43289">
    <property type="entry name" value="MITOGEN-ACTIVATED PROTEIN KINASE KINASE KINASE 20-RELATED"/>
    <property type="match status" value="1"/>
</dbReference>
<evidence type="ECO:0000256" key="2">
    <source>
        <dbReference type="ARBA" id="ARBA00022527"/>
    </source>
</evidence>
<evidence type="ECO:0000256" key="5">
    <source>
        <dbReference type="ARBA" id="ARBA00022777"/>
    </source>
</evidence>